<dbReference type="NCBIfam" id="TIGR00229">
    <property type="entry name" value="sensory_box"/>
    <property type="match status" value="1"/>
</dbReference>
<dbReference type="Pfam" id="PF01627">
    <property type="entry name" value="Hpt"/>
    <property type="match status" value="1"/>
</dbReference>
<dbReference type="SMART" id="SM00448">
    <property type="entry name" value="REC"/>
    <property type="match status" value="2"/>
</dbReference>
<evidence type="ECO:0000256" key="6">
    <source>
        <dbReference type="ARBA" id="ARBA00022553"/>
    </source>
</evidence>
<dbReference type="PROSITE" id="PS50110">
    <property type="entry name" value="RESPONSE_REGULATORY"/>
    <property type="match status" value="2"/>
</dbReference>
<dbReference type="CDD" id="cd00156">
    <property type="entry name" value="REC"/>
    <property type="match status" value="1"/>
</dbReference>
<dbReference type="Gene3D" id="3.40.50.2300">
    <property type="match status" value="2"/>
</dbReference>
<dbReference type="Gene3D" id="1.20.120.160">
    <property type="entry name" value="HPT domain"/>
    <property type="match status" value="1"/>
</dbReference>
<feature type="modified residue" description="Phosphohistidine" evidence="15">
    <location>
        <position position="885"/>
    </location>
</feature>
<comment type="subcellular location">
    <subcellularLocation>
        <location evidence="2">Cell membrane</location>
        <topology evidence="2">Multi-pass membrane protein</topology>
    </subcellularLocation>
</comment>
<dbReference type="InterPro" id="IPR000014">
    <property type="entry name" value="PAS"/>
</dbReference>
<comment type="catalytic activity">
    <reaction evidence="1">
        <text>ATP + protein L-histidine = ADP + protein N-phospho-L-histidine.</text>
        <dbReference type="EC" id="2.7.13.3"/>
    </reaction>
</comment>
<evidence type="ECO:0000256" key="10">
    <source>
        <dbReference type="ARBA" id="ARBA00022840"/>
    </source>
</evidence>
<keyword evidence="9" id="KW-0808">Transferase</keyword>
<feature type="modified residue" description="4-aspartylphosphate" evidence="16">
    <location>
        <position position="734"/>
    </location>
</feature>
<evidence type="ECO:0000256" key="9">
    <source>
        <dbReference type="ARBA" id="ARBA00022777"/>
    </source>
</evidence>
<dbReference type="SMART" id="SM00388">
    <property type="entry name" value="HisKA"/>
    <property type="match status" value="1"/>
</dbReference>
<dbReference type="InterPro" id="IPR003594">
    <property type="entry name" value="HATPase_dom"/>
</dbReference>
<evidence type="ECO:0000256" key="1">
    <source>
        <dbReference type="ARBA" id="ARBA00000085"/>
    </source>
</evidence>
<dbReference type="InterPro" id="IPR003661">
    <property type="entry name" value="HisK_dim/P_dom"/>
</dbReference>
<feature type="domain" description="Response regulatory" evidence="18">
    <location>
        <begin position="534"/>
        <end position="655"/>
    </location>
</feature>
<dbReference type="SUPFAM" id="SSF52172">
    <property type="entry name" value="CheY-like"/>
    <property type="match status" value="2"/>
</dbReference>
<evidence type="ECO:0000256" key="4">
    <source>
        <dbReference type="ARBA" id="ARBA00018672"/>
    </source>
</evidence>
<dbReference type="Pfam" id="PF08448">
    <property type="entry name" value="PAS_4"/>
    <property type="match status" value="1"/>
</dbReference>
<dbReference type="CDD" id="cd17546">
    <property type="entry name" value="REC_hyHK_CKI1_RcsC-like"/>
    <property type="match status" value="1"/>
</dbReference>
<keyword evidence="11" id="KW-1133">Transmembrane helix</keyword>
<evidence type="ECO:0000313" key="21">
    <source>
        <dbReference type="EMBL" id="MBC3898425.1"/>
    </source>
</evidence>
<dbReference type="EMBL" id="WJBE01000001">
    <property type="protein sequence ID" value="MBC3898425.1"/>
    <property type="molecule type" value="Genomic_DNA"/>
</dbReference>
<dbReference type="SMART" id="SM00387">
    <property type="entry name" value="HATPase_c"/>
    <property type="match status" value="1"/>
</dbReference>
<dbReference type="InterPro" id="IPR036890">
    <property type="entry name" value="HATPase_C_sf"/>
</dbReference>
<dbReference type="PROSITE" id="PS50109">
    <property type="entry name" value="HIS_KIN"/>
    <property type="match status" value="1"/>
</dbReference>
<dbReference type="InterPro" id="IPR035965">
    <property type="entry name" value="PAS-like_dom_sf"/>
</dbReference>
<dbReference type="RefSeq" id="WP_186893077.1">
    <property type="nucleotide sequence ID" value="NZ_WJBE01000001.1"/>
</dbReference>
<accession>A0ABR6YTD0</accession>
<evidence type="ECO:0000256" key="12">
    <source>
        <dbReference type="ARBA" id="ARBA00023012"/>
    </source>
</evidence>
<dbReference type="InterPro" id="IPR036641">
    <property type="entry name" value="HPT_dom_sf"/>
</dbReference>
<keyword evidence="8" id="KW-0547">Nucleotide-binding</keyword>
<dbReference type="SMART" id="SM00091">
    <property type="entry name" value="PAS"/>
    <property type="match status" value="1"/>
</dbReference>
<dbReference type="CDD" id="cd16922">
    <property type="entry name" value="HATPase_EvgS-ArcB-TorS-like"/>
    <property type="match status" value="1"/>
</dbReference>
<dbReference type="PRINTS" id="PR00344">
    <property type="entry name" value="BCTRLSENSOR"/>
</dbReference>
<dbReference type="Pfam" id="PF00072">
    <property type="entry name" value="Response_reg"/>
    <property type="match status" value="2"/>
</dbReference>
<feature type="domain" description="HPt" evidence="20">
    <location>
        <begin position="846"/>
        <end position="940"/>
    </location>
</feature>
<dbReference type="SUPFAM" id="SSF47384">
    <property type="entry name" value="Homodimeric domain of signal transducing histidine kinase"/>
    <property type="match status" value="1"/>
</dbReference>
<dbReference type="Pfam" id="PF02518">
    <property type="entry name" value="HATPase_c"/>
    <property type="match status" value="1"/>
</dbReference>
<evidence type="ECO:0000256" key="14">
    <source>
        <dbReference type="ARBA" id="ARBA00024867"/>
    </source>
</evidence>
<organism evidence="21 22">
    <name type="scientific">Acetobacterium malicum</name>
    <dbReference type="NCBI Taxonomy" id="52692"/>
    <lineage>
        <taxon>Bacteria</taxon>
        <taxon>Bacillati</taxon>
        <taxon>Bacillota</taxon>
        <taxon>Clostridia</taxon>
        <taxon>Eubacteriales</taxon>
        <taxon>Eubacteriaceae</taxon>
        <taxon>Acetobacterium</taxon>
    </lineage>
</organism>
<keyword evidence="7" id="KW-0812">Transmembrane</keyword>
<evidence type="ECO:0000259" key="19">
    <source>
        <dbReference type="PROSITE" id="PS50112"/>
    </source>
</evidence>
<dbReference type="EC" id="2.7.13.3" evidence="3"/>
<dbReference type="CDD" id="cd00130">
    <property type="entry name" value="PAS"/>
    <property type="match status" value="1"/>
</dbReference>
<evidence type="ECO:0000256" key="7">
    <source>
        <dbReference type="ARBA" id="ARBA00022692"/>
    </source>
</evidence>
<evidence type="ECO:0000256" key="2">
    <source>
        <dbReference type="ARBA" id="ARBA00004651"/>
    </source>
</evidence>
<dbReference type="InterPro" id="IPR004358">
    <property type="entry name" value="Sig_transdc_His_kin-like_C"/>
</dbReference>
<comment type="function">
    <text evidence="14">May play the central regulatory role in sporulation. It may be an element of the effector pathway responsible for the activation of sporulation genes in response to nutritional stress. Spo0A may act in concert with spo0H (a sigma factor) to control the expression of some genes that are critical to the sporulation process.</text>
</comment>
<dbReference type="SMART" id="SM00073">
    <property type="entry name" value="HPT"/>
    <property type="match status" value="1"/>
</dbReference>
<evidence type="ECO:0000256" key="13">
    <source>
        <dbReference type="ARBA" id="ARBA00023136"/>
    </source>
</evidence>
<dbReference type="InterPro" id="IPR001789">
    <property type="entry name" value="Sig_transdc_resp-reg_receiver"/>
</dbReference>
<dbReference type="Proteomes" id="UP000622405">
    <property type="component" value="Unassembled WGS sequence"/>
</dbReference>
<evidence type="ECO:0000256" key="8">
    <source>
        <dbReference type="ARBA" id="ARBA00022741"/>
    </source>
</evidence>
<comment type="caution">
    <text evidence="21">The sequence shown here is derived from an EMBL/GenBank/DDBJ whole genome shotgun (WGS) entry which is preliminary data.</text>
</comment>
<dbReference type="SUPFAM" id="SSF55874">
    <property type="entry name" value="ATPase domain of HSP90 chaperone/DNA topoisomerase II/histidine kinase"/>
    <property type="match status" value="1"/>
</dbReference>
<evidence type="ECO:0000256" key="15">
    <source>
        <dbReference type="PROSITE-ProRule" id="PRU00110"/>
    </source>
</evidence>
<dbReference type="Gene3D" id="3.30.450.20">
    <property type="entry name" value="PAS domain"/>
    <property type="match status" value="1"/>
</dbReference>
<keyword evidence="10" id="KW-0067">ATP-binding</keyword>
<dbReference type="InterPro" id="IPR008207">
    <property type="entry name" value="Sig_transdc_His_kin_Hpt_dom"/>
</dbReference>
<dbReference type="PANTHER" id="PTHR45339">
    <property type="entry name" value="HYBRID SIGNAL TRANSDUCTION HISTIDINE KINASE J"/>
    <property type="match status" value="1"/>
</dbReference>
<keyword evidence="5" id="KW-1003">Cell membrane</keyword>
<keyword evidence="9" id="KW-0418">Kinase</keyword>
<sequence>MIELGHTRVDSNISLIEARKKARHIALKLGCSEIKAARIEAVLSEMIRQLLNDTNMVDCIISVIKNQDKEGINIAYDNLEVPFSLNCAEKYVNPFEIHEKPDGKYLVNVFFPFITVEPDFCESLVEEIRIEIESPTRAELLKEIEEKNKELASSREFIESVLENLQAAVYAKDLNGKYTYINKQWETVTGIDRDACIGKTATDIFRPDLGEAYEENDLNVIKSKKIQIIEEHSNREENTQTYLSTKVPMKQNDDIIGLCSISTDITQRKIMEEELYKAKKTAEEAAKSKSDFLANMSHEIRTPMNAILGMSYLMEKTDLSEKQKDYLGKIRLSGQHLLGVINDILDFSKIEAGKLDIECIDFKLYEVLDNLSNCISEKCMSKGLELVFDVNSNVPNELCGDPLRIGQILINYVNNAIKFTEQGEIIVRIRKEETLAQGFLLKFEVQDTGIGLTTDQKAKLFQSSQQADTSTTRKYGGTGLGLAISKDLAELMGGEVGVESEYGKGSNFWFTTHFRVSGKTEQSIISNEGLENLRVLVVDDNNQARMILSEMLNSMRIRVDEAGSGERAIEMVQMEDLRQDPYEIVFVDMQMPNLNGIQTVERLSHIKLKSPPKYVMVTAFGREEVFCKAERAGFELVMVKPVNLWVLYETMIRILEKNRLNETVEKKEVETTGQRKILQTISGARILLVEDNELNQMVALELLKEAGLIVDVAENGRIAVEMVAENEYDLVLMDMQMPVLDGLEATRRIRSDSRFAELRIIAMTANAMANDRERCIAAGMNDHLPKPIEPNHLFEILAHWIPSRTNINVSDDCIGDTDDAVFPEAELNIRISGLDVELGLRRVLGKKKPYLNLLRKFMAGQPSFITDLDQAVSNGDYTTAERLVHTLKGVSGNIGAIEIRETATILETAIREQPSKDTLRPLIKNLATQLKKLTESLQTALPKEKKAVDDSDTASTKVELIRFLEELMPGIQTRKPKKCLDVLETYRKFLWPDESEIEVAEIYRLVSKYRYKEAAERVNSLLIKLSEV</sequence>
<dbReference type="PROSITE" id="PS50112">
    <property type="entry name" value="PAS"/>
    <property type="match status" value="1"/>
</dbReference>
<name>A0ABR6YTD0_9FIRM</name>
<dbReference type="InterPro" id="IPR036097">
    <property type="entry name" value="HisK_dim/P_sf"/>
</dbReference>
<dbReference type="CDD" id="cd00088">
    <property type="entry name" value="HPT"/>
    <property type="match status" value="1"/>
</dbReference>
<keyword evidence="22" id="KW-1185">Reference proteome</keyword>
<dbReference type="InterPro" id="IPR011006">
    <property type="entry name" value="CheY-like_superfamily"/>
</dbReference>
<keyword evidence="13" id="KW-0472">Membrane</keyword>
<dbReference type="SUPFAM" id="SSF47226">
    <property type="entry name" value="Histidine-containing phosphotransfer domain, HPT domain"/>
    <property type="match status" value="1"/>
</dbReference>
<dbReference type="InterPro" id="IPR005467">
    <property type="entry name" value="His_kinase_dom"/>
</dbReference>
<evidence type="ECO:0000259" key="18">
    <source>
        <dbReference type="PROSITE" id="PS50110"/>
    </source>
</evidence>
<dbReference type="SUPFAM" id="SSF55785">
    <property type="entry name" value="PYP-like sensor domain (PAS domain)"/>
    <property type="match status" value="1"/>
</dbReference>
<evidence type="ECO:0000256" key="11">
    <source>
        <dbReference type="ARBA" id="ARBA00022989"/>
    </source>
</evidence>
<dbReference type="Gene3D" id="1.10.287.130">
    <property type="match status" value="1"/>
</dbReference>
<keyword evidence="6 16" id="KW-0597">Phosphoprotein</keyword>
<evidence type="ECO:0000256" key="3">
    <source>
        <dbReference type="ARBA" id="ARBA00012438"/>
    </source>
</evidence>
<feature type="domain" description="PAS" evidence="19">
    <location>
        <begin position="154"/>
        <end position="224"/>
    </location>
</feature>
<dbReference type="CDD" id="cd00082">
    <property type="entry name" value="HisKA"/>
    <property type="match status" value="1"/>
</dbReference>
<evidence type="ECO:0000256" key="16">
    <source>
        <dbReference type="PROSITE-ProRule" id="PRU00169"/>
    </source>
</evidence>
<gene>
    <name evidence="21" type="ORF">GH811_02180</name>
</gene>
<proteinExistence type="predicted"/>
<reference evidence="21 22" key="1">
    <citation type="journal article" date="2020" name="mSystems">
        <title>Defining Genomic and Predicted Metabolic Features of the Acetobacterium Genus.</title>
        <authorList>
            <person name="Ross D.E."/>
            <person name="Marshall C.W."/>
            <person name="Gulliver D."/>
            <person name="May H.D."/>
            <person name="Norman R.S."/>
        </authorList>
    </citation>
    <scope>NUCLEOTIDE SEQUENCE [LARGE SCALE GENOMIC DNA]</scope>
    <source>
        <strain evidence="21 22">DSM 4132</strain>
    </source>
</reference>
<dbReference type="InterPro" id="IPR013656">
    <property type="entry name" value="PAS_4"/>
</dbReference>
<protein>
    <recommendedName>
        <fullName evidence="4">Stage 0 sporulation protein A homolog</fullName>
        <ecNumber evidence="3">2.7.13.3</ecNumber>
    </recommendedName>
</protein>
<evidence type="ECO:0000259" key="17">
    <source>
        <dbReference type="PROSITE" id="PS50109"/>
    </source>
</evidence>
<dbReference type="Gene3D" id="3.30.565.10">
    <property type="entry name" value="Histidine kinase-like ATPase, C-terminal domain"/>
    <property type="match status" value="1"/>
</dbReference>
<dbReference type="PANTHER" id="PTHR45339:SF1">
    <property type="entry name" value="HYBRID SIGNAL TRANSDUCTION HISTIDINE KINASE J"/>
    <property type="match status" value="1"/>
</dbReference>
<dbReference type="Pfam" id="PF00512">
    <property type="entry name" value="HisKA"/>
    <property type="match status" value="1"/>
</dbReference>
<dbReference type="PROSITE" id="PS50894">
    <property type="entry name" value="HPT"/>
    <property type="match status" value="1"/>
</dbReference>
<keyword evidence="12" id="KW-0902">Two-component regulatory system</keyword>
<evidence type="ECO:0000313" key="22">
    <source>
        <dbReference type="Proteomes" id="UP000622405"/>
    </source>
</evidence>
<feature type="domain" description="Histidine kinase" evidence="17">
    <location>
        <begin position="295"/>
        <end position="516"/>
    </location>
</feature>
<feature type="modified residue" description="4-aspartylphosphate" evidence="16">
    <location>
        <position position="588"/>
    </location>
</feature>
<evidence type="ECO:0000256" key="5">
    <source>
        <dbReference type="ARBA" id="ARBA00022475"/>
    </source>
</evidence>
<feature type="domain" description="Response regulatory" evidence="18">
    <location>
        <begin position="685"/>
        <end position="801"/>
    </location>
</feature>
<evidence type="ECO:0000259" key="20">
    <source>
        <dbReference type="PROSITE" id="PS50894"/>
    </source>
</evidence>